<accession>A0A0D5XTL1</accession>
<sequence>MRVALDYRAATVAPSSGIARQVKALEQALRARADTELLLVSEAPLEHVQRQSALCPPWPSPLDGVQRPGVRLRFERKFLPAILREQSVDLYIATANMGLPIGHKPAGTRYVLILHDLFQLTQRNFHRSRLKALAYRLIDAVSIAWSIWIADEVWCPSRFSCREAARLFPWARPKFFVLNNLVPEFQGPPSPRPEGLPERYWLAVGTREPRKNMPFFIEQWQRCRTENADVPELVLVGHASDLPAHLGNLPGLHWVNGVSDEQLQALYQHADCLWQPSYAEGFGLPVVEALGQGTPVAVARGSALDEVAPPSARRFDARDRASLRSALIEQAQASDRPAPDTLREWARQFAEPAYRQRLDTLLTGLFH</sequence>
<dbReference type="PATRIC" id="fig|587753.10.peg.960"/>
<dbReference type="Pfam" id="PF00534">
    <property type="entry name" value="Glycos_transf_1"/>
    <property type="match status" value="1"/>
</dbReference>
<evidence type="ECO:0000256" key="1">
    <source>
        <dbReference type="ARBA" id="ARBA00022679"/>
    </source>
</evidence>
<dbReference type="AlphaFoldDB" id="A0A0D5XTL1"/>
<dbReference type="SUPFAM" id="SSF53756">
    <property type="entry name" value="UDP-Glycosyltransferase/glycogen phosphorylase"/>
    <property type="match status" value="1"/>
</dbReference>
<dbReference type="CDD" id="cd03809">
    <property type="entry name" value="GT4_MtfB-like"/>
    <property type="match status" value="1"/>
</dbReference>
<evidence type="ECO:0000313" key="3">
    <source>
        <dbReference type="EMBL" id="AKA22421.1"/>
    </source>
</evidence>
<dbReference type="GO" id="GO:0009103">
    <property type="term" value="P:lipopolysaccharide biosynthetic process"/>
    <property type="evidence" value="ECO:0007669"/>
    <property type="project" value="TreeGrafter"/>
</dbReference>
<organism evidence="3 4">
    <name type="scientific">Pseudomonas chlororaphis</name>
    <dbReference type="NCBI Taxonomy" id="587753"/>
    <lineage>
        <taxon>Bacteria</taxon>
        <taxon>Pseudomonadati</taxon>
        <taxon>Pseudomonadota</taxon>
        <taxon>Gammaproteobacteria</taxon>
        <taxon>Pseudomonadales</taxon>
        <taxon>Pseudomonadaceae</taxon>
        <taxon>Pseudomonas</taxon>
    </lineage>
</organism>
<dbReference type="PANTHER" id="PTHR46401:SF2">
    <property type="entry name" value="GLYCOSYLTRANSFERASE WBBK-RELATED"/>
    <property type="match status" value="1"/>
</dbReference>
<feature type="domain" description="Glycosyl transferase family 1" evidence="2">
    <location>
        <begin position="198"/>
        <end position="307"/>
    </location>
</feature>
<evidence type="ECO:0000259" key="2">
    <source>
        <dbReference type="Pfam" id="PF00534"/>
    </source>
</evidence>
<evidence type="ECO:0000313" key="4">
    <source>
        <dbReference type="Proteomes" id="UP000032748"/>
    </source>
</evidence>
<dbReference type="Gene3D" id="3.40.50.2000">
    <property type="entry name" value="Glycogen Phosphorylase B"/>
    <property type="match status" value="2"/>
</dbReference>
<dbReference type="EMBL" id="CP011110">
    <property type="protein sequence ID" value="AKA22421.1"/>
    <property type="molecule type" value="Genomic_DNA"/>
</dbReference>
<keyword evidence="1 3" id="KW-0808">Transferase</keyword>
<protein>
    <submittedName>
        <fullName evidence="3">Glycosyl transferase family 1</fullName>
    </submittedName>
</protein>
<dbReference type="PANTHER" id="PTHR46401">
    <property type="entry name" value="GLYCOSYLTRANSFERASE WBBK-RELATED"/>
    <property type="match status" value="1"/>
</dbReference>
<proteinExistence type="predicted"/>
<dbReference type="OrthoDB" id="9801609at2"/>
<reference evidence="3 4" key="1">
    <citation type="journal article" date="2015" name="Mol. Plant Microbe Interact.">
        <title>Comparative Genomic Analysis of Pseudomonas chlororaphis PCL1606 Reveals New Insight into Antifungal Compounds Involved in Biocontrol.</title>
        <authorList>
            <person name="Calderon C.E."/>
            <person name="Ramos C."/>
            <person name="de Vicente A."/>
            <person name="Cazorla F.M."/>
        </authorList>
    </citation>
    <scope>NUCLEOTIDE SEQUENCE [LARGE SCALE GENOMIC DNA]</scope>
    <source>
        <strain evidence="3 4">PCL1606</strain>
    </source>
</reference>
<dbReference type="GO" id="GO:0016757">
    <property type="term" value="F:glycosyltransferase activity"/>
    <property type="evidence" value="ECO:0007669"/>
    <property type="project" value="InterPro"/>
</dbReference>
<dbReference type="RefSeq" id="WP_045881204.1">
    <property type="nucleotide sequence ID" value="NZ_CP011110.1"/>
</dbReference>
<dbReference type="Proteomes" id="UP000032748">
    <property type="component" value="Chromosome"/>
</dbReference>
<dbReference type="InterPro" id="IPR001296">
    <property type="entry name" value="Glyco_trans_1"/>
</dbReference>
<dbReference type="KEGG" id="pcz:PCL1606_09660"/>
<name>A0A0D5XTL1_9PSED</name>
<gene>
    <name evidence="3" type="ORF">PCL1606_09660</name>
</gene>